<feature type="compositionally biased region" description="Basic and acidic residues" evidence="1">
    <location>
        <begin position="111"/>
        <end position="125"/>
    </location>
</feature>
<comment type="caution">
    <text evidence="2">The sequence shown here is derived from an EMBL/GenBank/DDBJ whole genome shotgun (WGS) entry which is preliminary data.</text>
</comment>
<name>A0ABQ7Z5Q4_BRANA</name>
<proteinExistence type="predicted"/>
<protein>
    <submittedName>
        <fullName evidence="2">Uncharacterized protein</fullName>
    </submittedName>
</protein>
<dbReference type="EMBL" id="JAGKQM010000016">
    <property type="protein sequence ID" value="KAH0875534.1"/>
    <property type="molecule type" value="Genomic_DNA"/>
</dbReference>
<evidence type="ECO:0000313" key="2">
    <source>
        <dbReference type="EMBL" id="KAH0875534.1"/>
    </source>
</evidence>
<feature type="compositionally biased region" description="Acidic residues" evidence="1">
    <location>
        <begin position="166"/>
        <end position="184"/>
    </location>
</feature>
<feature type="region of interest" description="Disordered" evidence="1">
    <location>
        <begin position="1"/>
        <end position="68"/>
    </location>
</feature>
<feature type="compositionally biased region" description="Low complexity" evidence="1">
    <location>
        <begin position="15"/>
        <end position="26"/>
    </location>
</feature>
<dbReference type="Proteomes" id="UP000824890">
    <property type="component" value="Unassembled WGS sequence"/>
</dbReference>
<feature type="compositionally biased region" description="Basic and acidic residues" evidence="1">
    <location>
        <begin position="33"/>
        <end position="62"/>
    </location>
</feature>
<evidence type="ECO:0000313" key="3">
    <source>
        <dbReference type="Proteomes" id="UP000824890"/>
    </source>
</evidence>
<reference evidence="2 3" key="1">
    <citation type="submission" date="2021-05" db="EMBL/GenBank/DDBJ databases">
        <title>Genome Assembly of Synthetic Allotetraploid Brassica napus Reveals Homoeologous Exchanges between Subgenomes.</title>
        <authorList>
            <person name="Davis J.T."/>
        </authorList>
    </citation>
    <scope>NUCLEOTIDE SEQUENCE [LARGE SCALE GENOMIC DNA]</scope>
    <source>
        <strain evidence="3">cv. Da-Ae</strain>
        <tissue evidence="2">Seedling</tissue>
    </source>
</reference>
<organism evidence="2 3">
    <name type="scientific">Brassica napus</name>
    <name type="common">Rape</name>
    <dbReference type="NCBI Taxonomy" id="3708"/>
    <lineage>
        <taxon>Eukaryota</taxon>
        <taxon>Viridiplantae</taxon>
        <taxon>Streptophyta</taxon>
        <taxon>Embryophyta</taxon>
        <taxon>Tracheophyta</taxon>
        <taxon>Spermatophyta</taxon>
        <taxon>Magnoliopsida</taxon>
        <taxon>eudicotyledons</taxon>
        <taxon>Gunneridae</taxon>
        <taxon>Pentapetalae</taxon>
        <taxon>rosids</taxon>
        <taxon>malvids</taxon>
        <taxon>Brassicales</taxon>
        <taxon>Brassicaceae</taxon>
        <taxon>Brassiceae</taxon>
        <taxon>Brassica</taxon>
    </lineage>
</organism>
<feature type="region of interest" description="Disordered" evidence="1">
    <location>
        <begin position="111"/>
        <end position="141"/>
    </location>
</feature>
<feature type="region of interest" description="Disordered" evidence="1">
    <location>
        <begin position="162"/>
        <end position="187"/>
    </location>
</feature>
<gene>
    <name evidence="2" type="ORF">HID58_072896</name>
</gene>
<sequence length="239" mass="26600">MSTADPPVLLSSPISEGNSKGESQGSEQEEHELEILTKGLEEKSITKDGSRDISPRSQDLDSTKGGLNQEVKLGRLKGSWIGAEMNTEVVSGEKQMEEEVIKDGSIINIDEKGCHSEEKEVREKGWLSVSPGKASRSSTDQRELKFGNVSILTKSRFSVLTPVENHEEEDFEEQEREEQLEEETHETIKEAEEAVLRRILPRESKENHRIFSTIAPSISPKEAVNEAVSSLGRDGVMRV</sequence>
<accession>A0ABQ7Z5Q4</accession>
<evidence type="ECO:0000256" key="1">
    <source>
        <dbReference type="SAM" id="MobiDB-lite"/>
    </source>
</evidence>
<keyword evidence="3" id="KW-1185">Reference proteome</keyword>